<evidence type="ECO:0000256" key="5">
    <source>
        <dbReference type="ARBA" id="ARBA00023136"/>
    </source>
</evidence>
<keyword evidence="10" id="KW-1185">Reference proteome</keyword>
<feature type="transmembrane region" description="Helical" evidence="7">
    <location>
        <begin position="618"/>
        <end position="634"/>
    </location>
</feature>
<dbReference type="RefSeq" id="WP_092459012.1">
    <property type="nucleotide sequence ID" value="NZ_FPCJ01000001.1"/>
</dbReference>
<evidence type="ECO:0000256" key="4">
    <source>
        <dbReference type="ARBA" id="ARBA00022989"/>
    </source>
</evidence>
<evidence type="ECO:0000256" key="7">
    <source>
        <dbReference type="SAM" id="Phobius"/>
    </source>
</evidence>
<name>A0A1I7NBQ8_9BACT</name>
<feature type="transmembrane region" description="Helical" evidence="7">
    <location>
        <begin position="313"/>
        <end position="337"/>
    </location>
</feature>
<feature type="transmembrane region" description="Helical" evidence="7">
    <location>
        <begin position="742"/>
        <end position="768"/>
    </location>
</feature>
<dbReference type="STRING" id="1393122.SAMN05660895_1248"/>
<gene>
    <name evidence="9" type="ORF">SAMN05660895_1248</name>
</gene>
<dbReference type="EMBL" id="FPCJ01000001">
    <property type="protein sequence ID" value="SFV32107.1"/>
    <property type="molecule type" value="Genomic_DNA"/>
</dbReference>
<dbReference type="PANTHER" id="PTHR33406:SF12">
    <property type="entry name" value="BLR2997 PROTEIN"/>
    <property type="match status" value="1"/>
</dbReference>
<feature type="transmembrane region" description="Helical" evidence="7">
    <location>
        <begin position="669"/>
        <end position="689"/>
    </location>
</feature>
<feature type="transmembrane region" description="Helical" evidence="7">
    <location>
        <begin position="641"/>
        <end position="663"/>
    </location>
</feature>
<evidence type="ECO:0000256" key="6">
    <source>
        <dbReference type="SAM" id="MobiDB-lite"/>
    </source>
</evidence>
<evidence type="ECO:0000256" key="1">
    <source>
        <dbReference type="ARBA" id="ARBA00004651"/>
    </source>
</evidence>
<dbReference type="InterPro" id="IPR000731">
    <property type="entry name" value="SSD"/>
</dbReference>
<keyword evidence="4 7" id="KW-1133">Transmembrane helix</keyword>
<feature type="transmembrane region" description="Helical" evidence="7">
    <location>
        <begin position="405"/>
        <end position="431"/>
    </location>
</feature>
<feature type="compositionally biased region" description="Basic and acidic residues" evidence="6">
    <location>
        <begin position="801"/>
        <end position="818"/>
    </location>
</feature>
<dbReference type="SUPFAM" id="SSF82866">
    <property type="entry name" value="Multidrug efflux transporter AcrB transmembrane domain"/>
    <property type="match status" value="2"/>
</dbReference>
<dbReference type="Gene3D" id="1.20.1640.10">
    <property type="entry name" value="Multidrug efflux transporter AcrB transmembrane domain"/>
    <property type="match status" value="2"/>
</dbReference>
<accession>A0A1I7NBQ8</accession>
<feature type="region of interest" description="Disordered" evidence="6">
    <location>
        <begin position="798"/>
        <end position="818"/>
    </location>
</feature>
<dbReference type="Proteomes" id="UP000199537">
    <property type="component" value="Unassembled WGS sequence"/>
</dbReference>
<feature type="transmembrane region" description="Helical" evidence="7">
    <location>
        <begin position="273"/>
        <end position="293"/>
    </location>
</feature>
<protein>
    <recommendedName>
        <fullName evidence="8">SSD domain-containing protein</fullName>
    </recommendedName>
</protein>
<dbReference type="InterPro" id="IPR004869">
    <property type="entry name" value="MMPL_dom"/>
</dbReference>
<feature type="domain" description="SSD" evidence="8">
    <location>
        <begin position="639"/>
        <end position="767"/>
    </location>
</feature>
<evidence type="ECO:0000256" key="3">
    <source>
        <dbReference type="ARBA" id="ARBA00022692"/>
    </source>
</evidence>
<evidence type="ECO:0000259" key="8">
    <source>
        <dbReference type="PROSITE" id="PS50156"/>
    </source>
</evidence>
<keyword evidence="2" id="KW-1003">Cell membrane</keyword>
<dbReference type="OrthoDB" id="9805018at2"/>
<reference evidence="10" key="1">
    <citation type="submission" date="2016-10" db="EMBL/GenBank/DDBJ databases">
        <authorList>
            <person name="Varghese N."/>
            <person name="Submissions S."/>
        </authorList>
    </citation>
    <scope>NUCLEOTIDE SEQUENCE [LARGE SCALE GENOMIC DNA]</scope>
    <source>
        <strain evidence="10">DSM 14807</strain>
    </source>
</reference>
<keyword evidence="5 7" id="KW-0472">Membrane</keyword>
<evidence type="ECO:0000313" key="10">
    <source>
        <dbReference type="Proteomes" id="UP000199537"/>
    </source>
</evidence>
<keyword evidence="3 7" id="KW-0812">Transmembrane</keyword>
<evidence type="ECO:0000313" key="9">
    <source>
        <dbReference type="EMBL" id="SFV32107.1"/>
    </source>
</evidence>
<dbReference type="InterPro" id="IPR050545">
    <property type="entry name" value="Mycobact_MmpL"/>
</dbReference>
<proteinExistence type="predicted"/>
<feature type="domain" description="SSD" evidence="8">
    <location>
        <begin position="248"/>
        <end position="371"/>
    </location>
</feature>
<comment type="subcellular location">
    <subcellularLocation>
        <location evidence="1">Cell membrane</location>
        <topology evidence="1">Multi-pass membrane protein</topology>
    </subcellularLocation>
</comment>
<feature type="transmembrane region" description="Helical" evidence="7">
    <location>
        <begin position="349"/>
        <end position="372"/>
    </location>
</feature>
<organism evidence="9 10">
    <name type="scientific">Thermoflavifilum thermophilum</name>
    <dbReference type="NCBI Taxonomy" id="1393122"/>
    <lineage>
        <taxon>Bacteria</taxon>
        <taxon>Pseudomonadati</taxon>
        <taxon>Bacteroidota</taxon>
        <taxon>Chitinophagia</taxon>
        <taxon>Chitinophagales</taxon>
        <taxon>Chitinophagaceae</taxon>
        <taxon>Thermoflavifilum</taxon>
    </lineage>
</organism>
<feature type="transmembrane region" description="Helical" evidence="7">
    <location>
        <begin position="710"/>
        <end position="736"/>
    </location>
</feature>
<feature type="transmembrane region" description="Helical" evidence="7">
    <location>
        <begin position="222"/>
        <end position="239"/>
    </location>
</feature>
<feature type="transmembrane region" description="Helical" evidence="7">
    <location>
        <begin position="15"/>
        <end position="33"/>
    </location>
</feature>
<evidence type="ECO:0000256" key="2">
    <source>
        <dbReference type="ARBA" id="ARBA00022475"/>
    </source>
</evidence>
<feature type="transmembrane region" description="Helical" evidence="7">
    <location>
        <begin position="245"/>
        <end position="266"/>
    </location>
</feature>
<dbReference type="PROSITE" id="PS50156">
    <property type="entry name" value="SSD"/>
    <property type="match status" value="2"/>
</dbReference>
<dbReference type="Pfam" id="PF03176">
    <property type="entry name" value="MMPL"/>
    <property type="match status" value="2"/>
</dbReference>
<dbReference type="GO" id="GO:0005886">
    <property type="term" value="C:plasma membrane"/>
    <property type="evidence" value="ECO:0007669"/>
    <property type="project" value="UniProtKB-SubCell"/>
</dbReference>
<sequence>MSWQRLASWILKKRLILLYLLGILTCIMAYFAAHVQLSYDFIKSIPLNDPKYKQYLAFKKTFGEDGNLMVIGYQTDHFFDSSFFHDYQQLVQHIQQVPYVEDVLSIPTALNLKKDDSLHRLQATLIFPSDSLNQRELDSLKNVFLSLPFYNGLLYNPETHSYLMAVHINKDILNTSGRTRIIDAIEQLADKFGQQHQITCYLSGIPYIRTVITNKLSRELRIFLISSVVLTALILLLFFRSLSAVWMSMTVVLIGVIWSLATIVLLGYKLTILTGLIPPLIVVIGIPNCVYFLNKYHSEYARHQNKVRALVRMVQRMGIVTLFTNLTAAIGFGVFFFTRSAVLKEFGIVAGINILWLFVISLVFLPAILSYLPAPKEKQVDYLDNPLLNWVLKRLEILVFHYRPMVYAGTVLVLVFAIVGITRLNSVGYILDDVPHRDRLYTDLKFFERNFKGVMPLEILIHTHHPNGVVSLDLMNRIDAFSRYIARQPDFARPMSYVEGIKFARQAYYGGDSLSYAIPNQFDLVFLAPYLQFRPSASSAGNGFERLLHAFVDSSKQIARLSINMKDVGTRRLPVLLQAVQKKADSLFPPSRYTLTYTGTSVVFLEGSRYIINGLTDSILLAFVLILGCMFYLFRSWKVVFISLVPNMIPLAFTAGVMGWLGVPLKPSTVLVFSVALGIAIDVTIRFLVNFKQEMQLVHYQMSEAVKRTIHDTGISIVYTGLILFAGFMIFSFSAFGGTQALGLLTSLTLILAMISNLTILPAMLLWLEKSLKRKARRHQLWPAVDEEKDLSLEELGLSELNHDTRPSSKEKQPHVKN</sequence>
<dbReference type="AlphaFoldDB" id="A0A1I7NBQ8"/>
<dbReference type="PANTHER" id="PTHR33406">
    <property type="entry name" value="MEMBRANE PROTEIN MJ1562-RELATED"/>
    <property type="match status" value="1"/>
</dbReference>